<dbReference type="PANTHER" id="PTHR14978:SF0">
    <property type="entry name" value="BETA-CATENIN-LIKE PROTEIN 1"/>
    <property type="match status" value="1"/>
</dbReference>
<keyword evidence="5" id="KW-0539">Nucleus</keyword>
<evidence type="ECO:0000256" key="6">
    <source>
        <dbReference type="ARBA" id="ARBA00058456"/>
    </source>
</evidence>
<dbReference type="Gene3D" id="1.25.10.10">
    <property type="entry name" value="Leucine-rich Repeat Variant"/>
    <property type="match status" value="1"/>
</dbReference>
<evidence type="ECO:0000256" key="1">
    <source>
        <dbReference type="ARBA" id="ARBA00004123"/>
    </source>
</evidence>
<dbReference type="AlphaFoldDB" id="A0A6M2DJ01"/>
<keyword evidence="3" id="KW-0677">Repeat</keyword>
<dbReference type="GO" id="GO:0005681">
    <property type="term" value="C:spliceosomal complex"/>
    <property type="evidence" value="ECO:0007669"/>
    <property type="project" value="TreeGrafter"/>
</dbReference>
<comment type="subcellular location">
    <subcellularLocation>
        <location evidence="1">Nucleus</location>
    </subcellularLocation>
</comment>
<comment type="function">
    <text evidence="6">Component of the PRP19-CDC5L complex that forms an integral part of the spliceosome and is required for activating pre-mRNA splicing. Participates in AID/AICDA-mediated somatic hypermutation (SHM) and class-switch recombination (CSR), 2 processes resulting in the production of high-affinity, mutated isotype-switched antibodies.</text>
</comment>
<feature type="compositionally biased region" description="Polar residues" evidence="10">
    <location>
        <begin position="49"/>
        <end position="60"/>
    </location>
</feature>
<sequence length="560" mass="63753">MEIEELLAYKPPQAPKRPLEDEEPDKEEIEERQTSKMRRMAQRKAEQIIKSSAPASEGSTVSEVDKLDILKYVESEEPQGEVLDEAGLKRLILLLEKRVLKNQELRIKFPDGPDKFMESEVELHQTIQELHAIATTPDLYPVLISLNAINSLLELLSHQNTDIAVAVVDLLQEMTDVDVLHESKEGADELIGALTEQQATALLVQNLERLDESVKEEAEGVHNTLAIFENLTEYVPEICDDISKQGLLAWLLKRLKLKVPFDANKLYCSEILSILIQESHENRQLLGDLDGIDTLLQQLAVYKKHDPASAEEQELMENLFNCLCSSLMQTSNKDKFLKGEGLQLMNLMLREKKLSRSGSLKVLDHAMSGVDGKDNCSKFVDILGLRSIFPLFMKTPKQKKRLVTANEHEEHVVSIISSMLRNCRGSQRQRLLSKFTENDHEKVDRLLELHFKYLDKVEEIDSVIEQQRTKDNDDDDAIYMQRLSAGLFTLQLVDYIILEVCSSGASSIKVRVMQILSQRGASVKTIRHVMREYAGNLGDAGSSEWREQEQQHILQLVDRF</sequence>
<feature type="domain" description="Beta-catenin-like protein 1 N-terminal" evidence="11">
    <location>
        <begin position="62"/>
        <end position="168"/>
    </location>
</feature>
<evidence type="ECO:0000256" key="8">
    <source>
        <dbReference type="ARBA" id="ARBA00070106"/>
    </source>
</evidence>
<evidence type="ECO:0000256" key="4">
    <source>
        <dbReference type="ARBA" id="ARBA00023054"/>
    </source>
</evidence>
<evidence type="ECO:0000256" key="10">
    <source>
        <dbReference type="SAM" id="MobiDB-lite"/>
    </source>
</evidence>
<dbReference type="Pfam" id="PF08216">
    <property type="entry name" value="CTNNBL"/>
    <property type="match status" value="1"/>
</dbReference>
<feature type="region of interest" description="Disordered" evidence="10">
    <location>
        <begin position="1"/>
        <end position="60"/>
    </location>
</feature>
<evidence type="ECO:0000256" key="5">
    <source>
        <dbReference type="ARBA" id="ARBA00023242"/>
    </source>
</evidence>
<comment type="subunit">
    <text evidence="7">Component of the PRP19-CDC5L splicing complex composed of a core complex comprising a homotetramer of PRPF19, CDC5L, PLRG1 and BCAS2, and at least three less stably associated proteins CTNNBL1, CWC15 and HSPA8. Interacts directly with CWC15 and CDC5L in the complex. Interacts with AICDA; the interaction is important for the antibody diversification activity of AICDA. Interacts with PRPF31 (via its NLS). Interacts (via its N-terminal NLS) with KPNA1 and KPNA2.</text>
</comment>
<keyword evidence="4" id="KW-0175">Coiled coil</keyword>
<reference evidence="12" key="1">
    <citation type="submission" date="2020-03" db="EMBL/GenBank/DDBJ databases">
        <title>Transcriptomic Profiling of the Digestive Tract of the Rat Flea, Xenopsylla cheopis, Following Blood Feeding and Infection with Yersinia pestis.</title>
        <authorList>
            <person name="Bland D.M."/>
            <person name="Martens C.A."/>
            <person name="Virtaneva K."/>
            <person name="Kanakabandi K."/>
            <person name="Long D."/>
            <person name="Rosenke R."/>
            <person name="Saturday G.A."/>
            <person name="Hoyt F.H."/>
            <person name="Bruno D.P."/>
            <person name="Ribeiro J.M.C."/>
            <person name="Hinnebusch J."/>
        </authorList>
    </citation>
    <scope>NUCLEOTIDE SEQUENCE</scope>
</reference>
<proteinExistence type="predicted"/>
<dbReference type="InterPro" id="IPR011989">
    <property type="entry name" value="ARM-like"/>
</dbReference>
<organism evidence="12">
    <name type="scientific">Xenopsylla cheopis</name>
    <name type="common">Oriental rat flea</name>
    <name type="synonym">Pulex cheopis</name>
    <dbReference type="NCBI Taxonomy" id="163159"/>
    <lineage>
        <taxon>Eukaryota</taxon>
        <taxon>Metazoa</taxon>
        <taxon>Ecdysozoa</taxon>
        <taxon>Arthropoda</taxon>
        <taxon>Hexapoda</taxon>
        <taxon>Insecta</taxon>
        <taxon>Pterygota</taxon>
        <taxon>Neoptera</taxon>
        <taxon>Endopterygota</taxon>
        <taxon>Siphonaptera</taxon>
        <taxon>Pulicidae</taxon>
        <taxon>Xenopsyllinae</taxon>
        <taxon>Xenopsylla</taxon>
    </lineage>
</organism>
<evidence type="ECO:0000256" key="9">
    <source>
        <dbReference type="ARBA" id="ARBA00083862"/>
    </source>
</evidence>
<evidence type="ECO:0000256" key="3">
    <source>
        <dbReference type="ARBA" id="ARBA00022737"/>
    </source>
</evidence>
<dbReference type="GO" id="GO:0010467">
    <property type="term" value="P:gene expression"/>
    <property type="evidence" value="ECO:0007669"/>
    <property type="project" value="UniProtKB-ARBA"/>
</dbReference>
<dbReference type="InterPro" id="IPR016024">
    <property type="entry name" value="ARM-type_fold"/>
</dbReference>
<dbReference type="PANTHER" id="PTHR14978">
    <property type="entry name" value="BETA-CATENIN-LIKE PROTEIN 1 NUCLEAR ASSOCIATED PROTEIN"/>
    <property type="match status" value="1"/>
</dbReference>
<dbReference type="SMART" id="SM01156">
    <property type="entry name" value="DUF1716"/>
    <property type="match status" value="1"/>
</dbReference>
<accession>A0A6M2DJ01</accession>
<evidence type="ECO:0000313" key="12">
    <source>
        <dbReference type="EMBL" id="NOV46292.1"/>
    </source>
</evidence>
<dbReference type="FunFam" id="1.25.10.10:FF:001136">
    <property type="entry name" value="Beta-catenin-like protein 1"/>
    <property type="match status" value="1"/>
</dbReference>
<protein>
    <recommendedName>
        <fullName evidence="8">Beta-catenin-like protein 1</fullName>
    </recommendedName>
    <alternativeName>
        <fullName evidence="9">Nuclear-associated protein</fullName>
    </alternativeName>
</protein>
<dbReference type="InterPro" id="IPR039678">
    <property type="entry name" value="CTNNBL1"/>
</dbReference>
<evidence type="ECO:0000256" key="2">
    <source>
        <dbReference type="ARBA" id="ARBA00022553"/>
    </source>
</evidence>
<dbReference type="SUPFAM" id="SSF48371">
    <property type="entry name" value="ARM repeat"/>
    <property type="match status" value="1"/>
</dbReference>
<dbReference type="InterPro" id="IPR013180">
    <property type="entry name" value="CTNNBL1_N"/>
</dbReference>
<evidence type="ECO:0000259" key="11">
    <source>
        <dbReference type="SMART" id="SM01156"/>
    </source>
</evidence>
<name>A0A6M2DJ01_XENCH</name>
<evidence type="ECO:0000256" key="7">
    <source>
        <dbReference type="ARBA" id="ARBA00061776"/>
    </source>
</evidence>
<dbReference type="EMBL" id="GIIL01002566">
    <property type="protein sequence ID" value="NOV46292.1"/>
    <property type="molecule type" value="Transcribed_RNA"/>
</dbReference>
<keyword evidence="2" id="KW-0597">Phosphoprotein</keyword>